<keyword evidence="3" id="KW-1185">Reference proteome</keyword>
<evidence type="ECO:0000313" key="2">
    <source>
        <dbReference type="EMBL" id="PHJ16772.1"/>
    </source>
</evidence>
<evidence type="ECO:0000313" key="3">
    <source>
        <dbReference type="Proteomes" id="UP000221165"/>
    </source>
</evidence>
<dbReference type="AlphaFoldDB" id="A0A2C6KJW8"/>
<organism evidence="2 3">
    <name type="scientific">Cystoisospora suis</name>
    <dbReference type="NCBI Taxonomy" id="483139"/>
    <lineage>
        <taxon>Eukaryota</taxon>
        <taxon>Sar</taxon>
        <taxon>Alveolata</taxon>
        <taxon>Apicomplexa</taxon>
        <taxon>Conoidasida</taxon>
        <taxon>Coccidia</taxon>
        <taxon>Eucoccidiorida</taxon>
        <taxon>Eimeriorina</taxon>
        <taxon>Sarcocystidae</taxon>
        <taxon>Cystoisospora</taxon>
    </lineage>
</organism>
<gene>
    <name evidence="2" type="ORF">CSUI_009409</name>
</gene>
<comment type="caution">
    <text evidence="2">The sequence shown here is derived from an EMBL/GenBank/DDBJ whole genome shotgun (WGS) entry which is preliminary data.</text>
</comment>
<feature type="region of interest" description="Disordered" evidence="1">
    <location>
        <begin position="1"/>
        <end position="50"/>
    </location>
</feature>
<protein>
    <submittedName>
        <fullName evidence="2">Uncharacterized protein</fullName>
    </submittedName>
</protein>
<dbReference type="RefSeq" id="XP_067918497.1">
    <property type="nucleotide sequence ID" value="XM_068069525.1"/>
</dbReference>
<reference evidence="2 3" key="1">
    <citation type="journal article" date="2017" name="Int. J. Parasitol.">
        <title>The genome of the protozoan parasite Cystoisospora suis and a reverse vaccinology approach to identify vaccine candidates.</title>
        <authorList>
            <person name="Palmieri N."/>
            <person name="Shrestha A."/>
            <person name="Ruttkowski B."/>
            <person name="Beck T."/>
            <person name="Vogl C."/>
            <person name="Tomley F."/>
            <person name="Blake D.P."/>
            <person name="Joachim A."/>
        </authorList>
    </citation>
    <scope>NUCLEOTIDE SEQUENCE [LARGE SCALE GENOMIC DNA]</scope>
    <source>
        <strain evidence="2 3">Wien I</strain>
    </source>
</reference>
<proteinExistence type="predicted"/>
<dbReference type="EMBL" id="MIGC01005599">
    <property type="protein sequence ID" value="PHJ16772.1"/>
    <property type="molecule type" value="Genomic_DNA"/>
</dbReference>
<dbReference type="GeneID" id="94432736"/>
<feature type="compositionally biased region" description="Basic and acidic residues" evidence="1">
    <location>
        <begin position="33"/>
        <end position="50"/>
    </location>
</feature>
<name>A0A2C6KJW8_9APIC</name>
<accession>A0A2C6KJW8</accession>
<feature type="compositionally biased region" description="Basic and acidic residues" evidence="1">
    <location>
        <begin position="1"/>
        <end position="16"/>
    </location>
</feature>
<dbReference type="Proteomes" id="UP000221165">
    <property type="component" value="Unassembled WGS sequence"/>
</dbReference>
<dbReference type="VEuPathDB" id="ToxoDB:CSUI_009409"/>
<sequence length="65" mass="7560">MSRFDQKRLEDLKKASSDTSDVEVVSCRRRRPTLRDGETGRRDQKGGKEKTYLGVRVVCRSDRFP</sequence>
<evidence type="ECO:0000256" key="1">
    <source>
        <dbReference type="SAM" id="MobiDB-lite"/>
    </source>
</evidence>